<sequence length="367" mass="41160">MKTVQSDELRTSWRKPIPVLGAIWCLLMAFLAPAQPLTREALTGRWIGVAIEYDLDRVCPLVAYMDLRADSTWQLGRLDNADEPRTGTWSLSGAVLRLDTTHYAPGLVTLQGNQLRIGQVIPLTFRRFRAVPMDKQVVWQRLAGQVWQSDRVEYLFAADGRVGLRNRQARTQTAHYAQLLELDGSVFLLIRGSAGQQSGDVRECWQVVSNEVGTIRLVGSSGPDSCHETLRWVRALGSGEPLGPTGFQTCANCMRANFGLFSVKPATLRKTTALLRQQYKPVDAPDATGLIRVSFVQNCQGERGPLQFQEYSADYKRRLFDKRITDQLRTLINSQLPGSLFSDPDRQYDIDVSLTIRLSNGQITDVF</sequence>
<evidence type="ECO:0000313" key="1">
    <source>
        <dbReference type="EMBL" id="KAB7731987.1"/>
    </source>
</evidence>
<dbReference type="Proteomes" id="UP000488299">
    <property type="component" value="Unassembled WGS sequence"/>
</dbReference>
<dbReference type="EMBL" id="WELI01000002">
    <property type="protein sequence ID" value="KAB7731987.1"/>
    <property type="molecule type" value="Genomic_DNA"/>
</dbReference>
<proteinExistence type="predicted"/>
<gene>
    <name evidence="1" type="ORF">F5984_07150</name>
</gene>
<keyword evidence="2" id="KW-1185">Reference proteome</keyword>
<evidence type="ECO:0000313" key="2">
    <source>
        <dbReference type="Proteomes" id="UP000488299"/>
    </source>
</evidence>
<dbReference type="RefSeq" id="WP_152123563.1">
    <property type="nucleotide sequence ID" value="NZ_WELI01000002.1"/>
</dbReference>
<protein>
    <submittedName>
        <fullName evidence="1">Uncharacterized protein</fullName>
    </submittedName>
</protein>
<name>A0A7J5U2H0_9BACT</name>
<comment type="caution">
    <text evidence="1">The sequence shown here is derived from an EMBL/GenBank/DDBJ whole genome shotgun (WGS) entry which is preliminary data.</text>
</comment>
<reference evidence="1 2" key="1">
    <citation type="submission" date="2019-10" db="EMBL/GenBank/DDBJ databases">
        <title>Rudanella paleaurantiibacter sp. nov., isolated from sludge.</title>
        <authorList>
            <person name="Xu S.Q."/>
        </authorList>
    </citation>
    <scope>NUCLEOTIDE SEQUENCE [LARGE SCALE GENOMIC DNA]</scope>
    <source>
        <strain evidence="1 2">HX-22-17</strain>
    </source>
</reference>
<accession>A0A7J5U2H0</accession>
<organism evidence="1 2">
    <name type="scientific">Rudanella paleaurantiibacter</name>
    <dbReference type="NCBI Taxonomy" id="2614655"/>
    <lineage>
        <taxon>Bacteria</taxon>
        <taxon>Pseudomonadati</taxon>
        <taxon>Bacteroidota</taxon>
        <taxon>Cytophagia</taxon>
        <taxon>Cytophagales</taxon>
        <taxon>Cytophagaceae</taxon>
        <taxon>Rudanella</taxon>
    </lineage>
</organism>
<dbReference type="AlphaFoldDB" id="A0A7J5U2H0"/>